<feature type="transmembrane region" description="Helical" evidence="7">
    <location>
        <begin position="272"/>
        <end position="295"/>
    </location>
</feature>
<proteinExistence type="inferred from homology"/>
<feature type="transmembrane region" description="Helical" evidence="7">
    <location>
        <begin position="315"/>
        <end position="339"/>
    </location>
</feature>
<evidence type="ECO:0000256" key="5">
    <source>
        <dbReference type="ARBA" id="ARBA00022989"/>
    </source>
</evidence>
<evidence type="ECO:0000313" key="10">
    <source>
        <dbReference type="Proteomes" id="UP000697127"/>
    </source>
</evidence>
<feature type="transmembrane region" description="Helical" evidence="7">
    <location>
        <begin position="116"/>
        <end position="139"/>
    </location>
</feature>
<feature type="transmembrane region" description="Helical" evidence="7">
    <location>
        <begin position="525"/>
        <end position="543"/>
    </location>
</feature>
<evidence type="ECO:0000256" key="1">
    <source>
        <dbReference type="ARBA" id="ARBA00004127"/>
    </source>
</evidence>
<comment type="subcellular location">
    <subcellularLocation>
        <location evidence="1">Endomembrane system</location>
        <topology evidence="1">Multi-pass membrane protein</topology>
    </subcellularLocation>
</comment>
<comment type="caution">
    <text evidence="9">The sequence shown here is derived from an EMBL/GenBank/DDBJ whole genome shotgun (WGS) entry which is preliminary data.</text>
</comment>
<keyword evidence="4 7" id="KW-0812">Transmembrane</keyword>
<feature type="transmembrane region" description="Helical" evidence="7">
    <location>
        <begin position="245"/>
        <end position="266"/>
    </location>
</feature>
<dbReference type="InterPro" id="IPR020846">
    <property type="entry name" value="MFS_dom"/>
</dbReference>
<keyword evidence="6 7" id="KW-0472">Membrane</keyword>
<dbReference type="Gene3D" id="1.20.1250.20">
    <property type="entry name" value="MFS general substrate transporter like domains"/>
    <property type="match status" value="2"/>
</dbReference>
<keyword evidence="10" id="KW-1185">Reference proteome</keyword>
<keyword evidence="5 7" id="KW-1133">Transmembrane helix</keyword>
<dbReference type="Proteomes" id="UP000697127">
    <property type="component" value="Unassembled WGS sequence"/>
</dbReference>
<gene>
    <name evidence="9" type="ORF">C6P40_000764</name>
</gene>
<organism evidence="9 10">
    <name type="scientific">Pichia californica</name>
    <dbReference type="NCBI Taxonomy" id="460514"/>
    <lineage>
        <taxon>Eukaryota</taxon>
        <taxon>Fungi</taxon>
        <taxon>Dikarya</taxon>
        <taxon>Ascomycota</taxon>
        <taxon>Saccharomycotina</taxon>
        <taxon>Pichiomycetes</taxon>
        <taxon>Pichiales</taxon>
        <taxon>Pichiaceae</taxon>
        <taxon>Pichia</taxon>
    </lineage>
</organism>
<feature type="transmembrane region" description="Helical" evidence="7">
    <location>
        <begin position="381"/>
        <end position="400"/>
    </location>
</feature>
<dbReference type="SUPFAM" id="SSF103473">
    <property type="entry name" value="MFS general substrate transporter"/>
    <property type="match status" value="1"/>
</dbReference>
<evidence type="ECO:0000259" key="8">
    <source>
        <dbReference type="PROSITE" id="PS50850"/>
    </source>
</evidence>
<dbReference type="PROSITE" id="PS50850">
    <property type="entry name" value="MFS"/>
    <property type="match status" value="1"/>
</dbReference>
<evidence type="ECO:0000256" key="7">
    <source>
        <dbReference type="SAM" id="Phobius"/>
    </source>
</evidence>
<accession>A0A9P6WLZ2</accession>
<comment type="similarity">
    <text evidence="2">Belongs to the major facilitator superfamily.</text>
</comment>
<dbReference type="PANTHER" id="PTHR23501">
    <property type="entry name" value="MAJOR FACILITATOR SUPERFAMILY"/>
    <property type="match status" value="1"/>
</dbReference>
<feature type="transmembrane region" description="Helical" evidence="7">
    <location>
        <begin position="48"/>
        <end position="73"/>
    </location>
</feature>
<dbReference type="GO" id="GO:0015174">
    <property type="term" value="F:basic amino acid transmembrane transporter activity"/>
    <property type="evidence" value="ECO:0007669"/>
    <property type="project" value="TreeGrafter"/>
</dbReference>
<feature type="domain" description="Major facilitator superfamily (MFS) profile" evidence="8">
    <location>
        <begin position="51"/>
        <end position="548"/>
    </location>
</feature>
<dbReference type="GO" id="GO:0012505">
    <property type="term" value="C:endomembrane system"/>
    <property type="evidence" value="ECO:0007669"/>
    <property type="project" value="UniProtKB-SubCell"/>
</dbReference>
<feature type="transmembrane region" description="Helical" evidence="7">
    <location>
        <begin position="145"/>
        <end position="165"/>
    </location>
</feature>
<dbReference type="PANTHER" id="PTHR23501:SF191">
    <property type="entry name" value="VACUOLAR BASIC AMINO ACID TRANSPORTER 4"/>
    <property type="match status" value="1"/>
</dbReference>
<dbReference type="Pfam" id="PF07690">
    <property type="entry name" value="MFS_1"/>
    <property type="match status" value="1"/>
</dbReference>
<feature type="transmembrane region" description="Helical" evidence="7">
    <location>
        <begin position="202"/>
        <end position="224"/>
    </location>
</feature>
<name>A0A9P6WLZ2_9ASCO</name>
<keyword evidence="3" id="KW-0813">Transport</keyword>
<evidence type="ECO:0000256" key="6">
    <source>
        <dbReference type="ARBA" id="ARBA00023136"/>
    </source>
</evidence>
<dbReference type="EMBL" id="PUHW01000139">
    <property type="protein sequence ID" value="KAG0688582.1"/>
    <property type="molecule type" value="Genomic_DNA"/>
</dbReference>
<protein>
    <recommendedName>
        <fullName evidence="8">Major facilitator superfamily (MFS) profile domain-containing protein</fullName>
    </recommendedName>
</protein>
<dbReference type="InterPro" id="IPR036259">
    <property type="entry name" value="MFS_trans_sf"/>
</dbReference>
<dbReference type="AlphaFoldDB" id="A0A9P6WLZ2"/>
<dbReference type="GO" id="GO:0000329">
    <property type="term" value="C:fungal-type vacuole membrane"/>
    <property type="evidence" value="ECO:0007669"/>
    <property type="project" value="TreeGrafter"/>
</dbReference>
<feature type="transmembrane region" description="Helical" evidence="7">
    <location>
        <begin position="177"/>
        <end position="196"/>
    </location>
</feature>
<evidence type="ECO:0000256" key="4">
    <source>
        <dbReference type="ARBA" id="ARBA00022692"/>
    </source>
</evidence>
<feature type="transmembrane region" description="Helical" evidence="7">
    <location>
        <begin position="351"/>
        <end position="372"/>
    </location>
</feature>
<evidence type="ECO:0000256" key="3">
    <source>
        <dbReference type="ARBA" id="ARBA00022448"/>
    </source>
</evidence>
<dbReference type="InterPro" id="IPR011701">
    <property type="entry name" value="MFS"/>
</dbReference>
<reference evidence="9" key="1">
    <citation type="submission" date="2020-11" db="EMBL/GenBank/DDBJ databases">
        <title>Kefir isolates.</title>
        <authorList>
            <person name="Marcisauskas S."/>
            <person name="Kim Y."/>
            <person name="Blasche S."/>
        </authorList>
    </citation>
    <scope>NUCLEOTIDE SEQUENCE</scope>
    <source>
        <strain evidence="9">Olga-1</strain>
    </source>
</reference>
<feature type="transmembrane region" description="Helical" evidence="7">
    <location>
        <begin position="406"/>
        <end position="429"/>
    </location>
</feature>
<sequence>MEFNMPDNEVEEDLSLVAVLSNGTYYDYSSVNEFEQRSNEKDIVGIKFYLILSCLFMNVFVAALDSTIVATLLPVIASDLDCLPLVSWVATSYLLSCAAFQPVFGRFSEIFGRKSVTMFCCIIFGIGCLCCGICKTLPLLIFGRAISGIGGGGFNTMSAIILSDIVPLKQRGLYQGYVNIFFGLGSGLGGLFAGIFQKHFNWRVAFLSQIPMCVISCIITYFSLDIKKENYENSEITIKDKIKQVDFFGSGLLIGSIFILMLAASIGGKEVAYNSILFIMMVLFGSCGILGFYIYELKLQSPVIPVSLLNHKTVLWSSLGCWVLSMNTFCILLYVPFYWESVFNISSYDSGLRLIPGAVTATTSSILVGLYIKIFKRYRVILIWCSLINLLGSYLVFISSSENASYWYQSLILIPCNFGMASLVTIYLISMISSVAKSEQGLVTSIQYGFRSTGSTLGVSLANAILQSSLTRNLISNFKNVQKDSSLIDAVIKKAILDVNYAHTKAPSFAKPLIIKAYSSACHDIFSFILITGIFVTLCSIFIGENDL</sequence>
<feature type="transmembrane region" description="Helical" evidence="7">
    <location>
        <begin position="85"/>
        <end position="104"/>
    </location>
</feature>
<evidence type="ECO:0000256" key="2">
    <source>
        <dbReference type="ARBA" id="ARBA00008335"/>
    </source>
</evidence>
<evidence type="ECO:0000313" key="9">
    <source>
        <dbReference type="EMBL" id="KAG0688582.1"/>
    </source>
</evidence>